<dbReference type="PANTHER" id="PTHR14396">
    <property type="entry name" value="CLASPIN"/>
    <property type="match status" value="1"/>
</dbReference>
<dbReference type="Pfam" id="PF09444">
    <property type="entry name" value="MRC1"/>
    <property type="match status" value="1"/>
</dbReference>
<dbReference type="GO" id="GO:0010997">
    <property type="term" value="F:anaphase-promoting complex binding"/>
    <property type="evidence" value="ECO:0007669"/>
    <property type="project" value="TreeGrafter"/>
</dbReference>
<feature type="compositionally biased region" description="Basic and acidic residues" evidence="4">
    <location>
        <begin position="1032"/>
        <end position="1046"/>
    </location>
</feature>
<dbReference type="GO" id="GO:0033314">
    <property type="term" value="P:mitotic DNA replication checkpoint signaling"/>
    <property type="evidence" value="ECO:0007669"/>
    <property type="project" value="TreeGrafter"/>
</dbReference>
<feature type="region of interest" description="Disordered" evidence="4">
    <location>
        <begin position="562"/>
        <end position="737"/>
    </location>
</feature>
<feature type="compositionally biased region" description="Low complexity" evidence="4">
    <location>
        <begin position="1362"/>
        <end position="1372"/>
    </location>
</feature>
<dbReference type="Proteomes" id="UP001283341">
    <property type="component" value="Unassembled WGS sequence"/>
</dbReference>
<feature type="compositionally biased region" description="Low complexity" evidence="4">
    <location>
        <begin position="1335"/>
        <end position="1351"/>
    </location>
</feature>
<evidence type="ECO:0000256" key="3">
    <source>
        <dbReference type="ARBA" id="ARBA00023242"/>
    </source>
</evidence>
<feature type="compositionally biased region" description="Basic and acidic residues" evidence="4">
    <location>
        <begin position="249"/>
        <end position="260"/>
    </location>
</feature>
<feature type="compositionally biased region" description="Basic and acidic residues" evidence="4">
    <location>
        <begin position="990"/>
        <end position="1004"/>
    </location>
</feature>
<evidence type="ECO:0000256" key="2">
    <source>
        <dbReference type="ARBA" id="ARBA00022553"/>
    </source>
</evidence>
<protein>
    <submittedName>
        <fullName evidence="6">MRC1-like domain-containing protein</fullName>
    </submittedName>
</protein>
<feature type="compositionally biased region" description="Polar residues" evidence="4">
    <location>
        <begin position="1173"/>
        <end position="1188"/>
    </location>
</feature>
<comment type="caution">
    <text evidence="6">The sequence shown here is derived from an EMBL/GenBank/DDBJ whole genome shotgun (WGS) entry which is preliminary data.</text>
</comment>
<feature type="compositionally biased region" description="Polar residues" evidence="4">
    <location>
        <begin position="728"/>
        <end position="737"/>
    </location>
</feature>
<feature type="compositionally biased region" description="Low complexity" evidence="4">
    <location>
        <begin position="297"/>
        <end position="314"/>
    </location>
</feature>
<reference evidence="6" key="1">
    <citation type="journal article" date="2023" name="Mol. Phylogenet. Evol.">
        <title>Genome-scale phylogeny and comparative genomics of the fungal order Sordariales.</title>
        <authorList>
            <person name="Hensen N."/>
            <person name="Bonometti L."/>
            <person name="Westerberg I."/>
            <person name="Brannstrom I.O."/>
            <person name="Guillou S."/>
            <person name="Cros-Aarteil S."/>
            <person name="Calhoun S."/>
            <person name="Haridas S."/>
            <person name="Kuo A."/>
            <person name="Mondo S."/>
            <person name="Pangilinan J."/>
            <person name="Riley R."/>
            <person name="LaButti K."/>
            <person name="Andreopoulos B."/>
            <person name="Lipzen A."/>
            <person name="Chen C."/>
            <person name="Yan M."/>
            <person name="Daum C."/>
            <person name="Ng V."/>
            <person name="Clum A."/>
            <person name="Steindorff A."/>
            <person name="Ohm R.A."/>
            <person name="Martin F."/>
            <person name="Silar P."/>
            <person name="Natvig D.O."/>
            <person name="Lalanne C."/>
            <person name="Gautier V."/>
            <person name="Ament-Velasquez S.L."/>
            <person name="Kruys A."/>
            <person name="Hutchinson M.I."/>
            <person name="Powell A.J."/>
            <person name="Barry K."/>
            <person name="Miller A.N."/>
            <person name="Grigoriev I.V."/>
            <person name="Debuchy R."/>
            <person name="Gladieux P."/>
            <person name="Hiltunen Thoren M."/>
            <person name="Johannesson H."/>
        </authorList>
    </citation>
    <scope>NUCLEOTIDE SEQUENCE</scope>
    <source>
        <strain evidence="6">CBS 118394</strain>
    </source>
</reference>
<evidence type="ECO:0000313" key="7">
    <source>
        <dbReference type="Proteomes" id="UP001283341"/>
    </source>
</evidence>
<feature type="region of interest" description="Disordered" evidence="4">
    <location>
        <begin position="480"/>
        <end position="505"/>
    </location>
</feature>
<keyword evidence="7" id="KW-1185">Reference proteome</keyword>
<feature type="compositionally biased region" description="Acidic residues" evidence="4">
    <location>
        <begin position="1005"/>
        <end position="1015"/>
    </location>
</feature>
<feature type="compositionally biased region" description="Acidic residues" evidence="4">
    <location>
        <begin position="590"/>
        <end position="639"/>
    </location>
</feature>
<feature type="compositionally biased region" description="Basic and acidic residues" evidence="4">
    <location>
        <begin position="562"/>
        <end position="584"/>
    </location>
</feature>
<feature type="compositionally biased region" description="Low complexity" evidence="4">
    <location>
        <begin position="1251"/>
        <end position="1262"/>
    </location>
</feature>
<feature type="region of interest" description="Disordered" evidence="4">
    <location>
        <begin position="990"/>
        <end position="1046"/>
    </location>
</feature>
<feature type="region of interest" description="Disordered" evidence="4">
    <location>
        <begin position="283"/>
        <end position="369"/>
    </location>
</feature>
<feature type="compositionally biased region" description="Basic and acidic residues" evidence="4">
    <location>
        <begin position="87"/>
        <end position="96"/>
    </location>
</feature>
<feature type="region of interest" description="Disordered" evidence="4">
    <location>
        <begin position="57"/>
        <end position="266"/>
    </location>
</feature>
<dbReference type="EMBL" id="JAUEDM010000002">
    <property type="protein sequence ID" value="KAK3326445.1"/>
    <property type="molecule type" value="Genomic_DNA"/>
</dbReference>
<feature type="compositionally biased region" description="Acidic residues" evidence="4">
    <location>
        <begin position="1022"/>
        <end position="1031"/>
    </location>
</feature>
<feature type="compositionally biased region" description="Acidic residues" evidence="4">
    <location>
        <begin position="99"/>
        <end position="108"/>
    </location>
</feature>
<gene>
    <name evidence="6" type="ORF">B0H66DRAFT_493317</name>
</gene>
<feature type="region of interest" description="Disordered" evidence="4">
    <location>
        <begin position="1"/>
        <end position="30"/>
    </location>
</feature>
<dbReference type="GO" id="GO:0007095">
    <property type="term" value="P:mitotic G2 DNA damage checkpoint signaling"/>
    <property type="evidence" value="ECO:0007669"/>
    <property type="project" value="TreeGrafter"/>
</dbReference>
<feature type="compositionally biased region" description="Basic and acidic residues" evidence="4">
    <location>
        <begin position="186"/>
        <end position="204"/>
    </location>
</feature>
<name>A0AAE0IK82_9PEZI</name>
<comment type="subcellular location">
    <subcellularLocation>
        <location evidence="1">Nucleus</location>
    </subcellularLocation>
</comment>
<feature type="compositionally biased region" description="Acidic residues" evidence="4">
    <location>
        <begin position="66"/>
        <end position="76"/>
    </location>
</feature>
<dbReference type="InterPro" id="IPR018564">
    <property type="entry name" value="Repl_chkpnt_MRC1_dom"/>
</dbReference>
<feature type="region of interest" description="Disordered" evidence="4">
    <location>
        <begin position="1128"/>
        <end position="1296"/>
    </location>
</feature>
<accession>A0AAE0IK82</accession>
<feature type="compositionally biased region" description="Acidic residues" evidence="4">
    <location>
        <begin position="1238"/>
        <end position="1250"/>
    </location>
</feature>
<keyword evidence="3" id="KW-0539">Nucleus</keyword>
<evidence type="ECO:0000256" key="4">
    <source>
        <dbReference type="SAM" id="MobiDB-lite"/>
    </source>
</evidence>
<sequence>MASSRSSPSNSPARVSRAPTPSSPHVTTHPDLVALLESSDEDEAILRPRGRFAARMHAQAAKELQSESEDEEDDATDVLKPANIPKKTLENDREASLENQDEYDDDDEVVKPRPRKLQSRRQRSTMPESRPQEPAGSSPGLFVSPSKPRSPTAGSDAGHGSDSDDGLPSTTNLAKNARLLAFNAKKRQEREAREAEEARRRAERLAAQQPIDDDIMSVDEEDSNISDDDGGRRLTQSGAPRPTRKASKKALEEMNRETQRLTRSLQLAHEAKVKKKITKATLFERFNFKPQGGPETPSVAAALPPSSSRPASPASHRHTDAEDKDSDTPPSSPPAPAVNAPGSEKDARLSHSESAGLVAADDLIEQDENGELPTLEAALDAATAKKHLDKGKGKATAANLEVVGQQPQALPKVKRNLRVKLPPIQANTVSLTLDDDDDDDDLKIQTTHKSKLDAIFARVPVNQAKESRPLQNLRKLAHIDDPERKVAPPSGKNSNLQKQPPAMTSGELEMSLLQRARLQAKIERDRHLELLRSKGIHVQTTEEREKEIAQVEDIVARARKEAEELMQREREDAKADRKARREAGEADPLGWDDSDDSGDDYQEDVEEADIELSGSEDEEDAQADGAEDVAMDAEDEEEEKDGHQADPAGVMFDDLAESAEESDGEAAEQQSGDQDSDDEEVVASRQPARHRPKKLVTIISDDEDEEEEVQQHVEATPRPKTKFFKSPSALNAGSPQVPTSVLRSATKTFIPGLPVPLAGPAGLGLTQIFAGTMDDSQPSGSMMGSPSQPMPTFEQASQPIPNFGAEKFPDSNFSQTAQEVGDDMILDSQPTGHETQEPETQGVQLGFSQSQMHGFDSLLQENHDATQTSELIEPTQDGGFQNFSPLKKRFVEPPTSTVETVKVDESQGDTAQAESPLVRRTGKLRRKADLLAAAAAAPAGPTASAASDHKADGMKSLETDEFGFGTVAASATAFAVMKEAAAKQKKAKAEAAFDKKKSKARDMVEDQAEESEDEYAGLGGADGEDDSDDDDQSVKEMLDDETKTNEVDERKLAAFYADRERAADEKQVDKLFHDITSGMLRRKRNGDWDDLSDEDDRGEARRRAKRRQFAKMQRALFADERISKVAENPRNQAFLRTIEDHGSDDDMDFIFAPPPLPAAPSQEASQELVRQPEPTTIPDSQPQQQQGVTAAAAPPENPRRTKEGKRPSNIGDIRESLSNLLDEPSLNSSSVIPATELGSDDDDDEAEIDETTAARPASSRSSSNKENRNPRRRVGGHAHIVDRITLKRNSSSNVSTSTSDRLAFAATAPSSSSSNSGFKVPALLRRATTNNSLVSGTATSSSNLSTTTSTTAGGGDDANQVKRSTTTTSKRSGINYFARENERRAALAENERRREAKKWKGAEGRSKVVGGLFGAGKFE</sequence>
<feature type="region of interest" description="Disordered" evidence="4">
    <location>
        <begin position="890"/>
        <end position="918"/>
    </location>
</feature>
<feature type="region of interest" description="Disordered" evidence="4">
    <location>
        <begin position="1385"/>
        <end position="1404"/>
    </location>
</feature>
<feature type="domain" description="DNA replication checkpoint mediator MRC1" evidence="5">
    <location>
        <begin position="996"/>
        <end position="1136"/>
    </location>
</feature>
<feature type="compositionally biased region" description="Basic residues" evidence="4">
    <location>
        <begin position="112"/>
        <end position="123"/>
    </location>
</feature>
<dbReference type="PANTHER" id="PTHR14396:SF10">
    <property type="entry name" value="CLASPIN"/>
    <property type="match status" value="1"/>
</dbReference>
<keyword evidence="2" id="KW-0597">Phosphoprotein</keyword>
<evidence type="ECO:0000259" key="5">
    <source>
        <dbReference type="Pfam" id="PF09444"/>
    </source>
</evidence>
<evidence type="ECO:0000256" key="1">
    <source>
        <dbReference type="ARBA" id="ARBA00004123"/>
    </source>
</evidence>
<dbReference type="GO" id="GO:0005634">
    <property type="term" value="C:nucleus"/>
    <property type="evidence" value="ECO:0007669"/>
    <property type="project" value="UniProtKB-SubCell"/>
</dbReference>
<feature type="region of interest" description="Disordered" evidence="4">
    <location>
        <begin position="1082"/>
        <end position="1108"/>
    </location>
</feature>
<reference evidence="6" key="2">
    <citation type="submission" date="2023-06" db="EMBL/GenBank/DDBJ databases">
        <authorList>
            <consortium name="Lawrence Berkeley National Laboratory"/>
            <person name="Haridas S."/>
            <person name="Hensen N."/>
            <person name="Bonometti L."/>
            <person name="Westerberg I."/>
            <person name="Brannstrom I.O."/>
            <person name="Guillou S."/>
            <person name="Cros-Aarteil S."/>
            <person name="Calhoun S."/>
            <person name="Kuo A."/>
            <person name="Mondo S."/>
            <person name="Pangilinan J."/>
            <person name="Riley R."/>
            <person name="Labutti K."/>
            <person name="Andreopoulos B."/>
            <person name="Lipzen A."/>
            <person name="Chen C."/>
            <person name="Yanf M."/>
            <person name="Daum C."/>
            <person name="Ng V."/>
            <person name="Clum A."/>
            <person name="Steindorff A."/>
            <person name="Ohm R."/>
            <person name="Martin F."/>
            <person name="Silar P."/>
            <person name="Natvig D."/>
            <person name="Lalanne C."/>
            <person name="Gautier V."/>
            <person name="Ament-Velasquez S.L."/>
            <person name="Kruys A."/>
            <person name="Hutchinson M.I."/>
            <person name="Powell A.J."/>
            <person name="Barry K."/>
            <person name="Miller A.N."/>
            <person name="Grigoriev I.V."/>
            <person name="Debuchy R."/>
            <person name="Gladieux P."/>
            <person name="Thoren M.H."/>
            <person name="Johannesson H."/>
        </authorList>
    </citation>
    <scope>NUCLEOTIDE SEQUENCE</scope>
    <source>
        <strain evidence="6">CBS 118394</strain>
    </source>
</reference>
<feature type="compositionally biased region" description="Acidic residues" evidence="4">
    <location>
        <begin position="211"/>
        <end position="228"/>
    </location>
</feature>
<proteinExistence type="predicted"/>
<dbReference type="InterPro" id="IPR024146">
    <property type="entry name" value="Claspin"/>
</dbReference>
<evidence type="ECO:0000313" key="6">
    <source>
        <dbReference type="EMBL" id="KAK3326445.1"/>
    </source>
</evidence>
<feature type="compositionally biased region" description="Acidic residues" evidence="4">
    <location>
        <begin position="1088"/>
        <end position="1097"/>
    </location>
</feature>
<organism evidence="6 7">
    <name type="scientific">Apodospora peruviana</name>
    <dbReference type="NCBI Taxonomy" id="516989"/>
    <lineage>
        <taxon>Eukaryota</taxon>
        <taxon>Fungi</taxon>
        <taxon>Dikarya</taxon>
        <taxon>Ascomycota</taxon>
        <taxon>Pezizomycotina</taxon>
        <taxon>Sordariomycetes</taxon>
        <taxon>Sordariomycetidae</taxon>
        <taxon>Sordariales</taxon>
        <taxon>Lasiosphaeriaceae</taxon>
        <taxon>Apodospora</taxon>
    </lineage>
</organism>
<feature type="compositionally biased region" description="Acidic residues" evidence="4">
    <location>
        <begin position="654"/>
        <end position="666"/>
    </location>
</feature>
<feature type="region of interest" description="Disordered" evidence="4">
    <location>
        <begin position="1333"/>
        <end position="1377"/>
    </location>
</feature>
<feature type="compositionally biased region" description="Basic and acidic residues" evidence="4">
    <location>
        <begin position="1197"/>
        <end position="1206"/>
    </location>
</feature>